<dbReference type="AlphaFoldDB" id="A0A9Q0ZAX8"/>
<dbReference type="EMBL" id="JAPFFM010000012">
    <property type="protein sequence ID" value="KAJ6727934.1"/>
    <property type="molecule type" value="Genomic_DNA"/>
</dbReference>
<feature type="region of interest" description="Disordered" evidence="1">
    <location>
        <begin position="1"/>
        <end position="27"/>
    </location>
</feature>
<proteinExistence type="predicted"/>
<reference evidence="2" key="1">
    <citation type="submission" date="2022-11" db="EMBL/GenBank/DDBJ databases">
        <authorList>
            <person name="Hyden B.L."/>
            <person name="Feng K."/>
            <person name="Yates T."/>
            <person name="Jawdy S."/>
            <person name="Smart L.B."/>
            <person name="Muchero W."/>
        </authorList>
    </citation>
    <scope>NUCLEOTIDE SEQUENCE</scope>
    <source>
        <tissue evidence="2">Shoot tip</tissue>
    </source>
</reference>
<feature type="compositionally biased region" description="Polar residues" evidence="1">
    <location>
        <begin position="11"/>
        <end position="20"/>
    </location>
</feature>
<sequence length="39" mass="4448">MHNFFSDGVRSYTSDNNKTLHTGKKKQNKTVSINLLIPL</sequence>
<accession>A0A9Q0ZAX8</accession>
<organism evidence="2 3">
    <name type="scientific">Salix koriyanagi</name>
    <dbReference type="NCBI Taxonomy" id="2511006"/>
    <lineage>
        <taxon>Eukaryota</taxon>
        <taxon>Viridiplantae</taxon>
        <taxon>Streptophyta</taxon>
        <taxon>Embryophyta</taxon>
        <taxon>Tracheophyta</taxon>
        <taxon>Spermatophyta</taxon>
        <taxon>Magnoliopsida</taxon>
        <taxon>eudicotyledons</taxon>
        <taxon>Gunneridae</taxon>
        <taxon>Pentapetalae</taxon>
        <taxon>rosids</taxon>
        <taxon>fabids</taxon>
        <taxon>Malpighiales</taxon>
        <taxon>Salicaceae</taxon>
        <taxon>Saliceae</taxon>
        <taxon>Salix</taxon>
    </lineage>
</organism>
<protein>
    <submittedName>
        <fullName evidence="2">Uncharacterized protein</fullName>
    </submittedName>
</protein>
<evidence type="ECO:0000256" key="1">
    <source>
        <dbReference type="SAM" id="MobiDB-lite"/>
    </source>
</evidence>
<gene>
    <name evidence="2" type="ORF">OIU74_006051</name>
</gene>
<name>A0A9Q0ZAX8_9ROSI</name>
<dbReference type="Proteomes" id="UP001151752">
    <property type="component" value="Chromosome 11"/>
</dbReference>
<evidence type="ECO:0000313" key="3">
    <source>
        <dbReference type="Proteomes" id="UP001151752"/>
    </source>
</evidence>
<comment type="caution">
    <text evidence="2">The sequence shown here is derived from an EMBL/GenBank/DDBJ whole genome shotgun (WGS) entry which is preliminary data.</text>
</comment>
<evidence type="ECO:0000313" key="2">
    <source>
        <dbReference type="EMBL" id="KAJ6727934.1"/>
    </source>
</evidence>
<keyword evidence="3" id="KW-1185">Reference proteome</keyword>
<reference evidence="2" key="2">
    <citation type="journal article" date="2023" name="Int. J. Mol. Sci.">
        <title>De Novo Assembly and Annotation of 11 Diverse Shrub Willow (Salix) Genomes Reveals Novel Gene Organization in Sex-Linked Regions.</title>
        <authorList>
            <person name="Hyden B."/>
            <person name="Feng K."/>
            <person name="Yates T.B."/>
            <person name="Jawdy S."/>
            <person name="Cereghino C."/>
            <person name="Smart L.B."/>
            <person name="Muchero W."/>
        </authorList>
    </citation>
    <scope>NUCLEOTIDE SEQUENCE</scope>
    <source>
        <tissue evidence="2">Shoot tip</tissue>
    </source>
</reference>